<dbReference type="InterPro" id="IPR053158">
    <property type="entry name" value="CapK_Type1_Caps_Biosynth"/>
</dbReference>
<reference evidence="1 2" key="1">
    <citation type="submission" date="2020-08" db="EMBL/GenBank/DDBJ databases">
        <title>Stenotrophomonas sp. W1S232.</title>
        <authorList>
            <person name="Deng Y."/>
        </authorList>
    </citation>
    <scope>NUCLEOTIDE SEQUENCE [LARGE SCALE GENOMIC DNA]</scope>
    <source>
        <strain evidence="1 2">W1S232</strain>
    </source>
</reference>
<dbReference type="GO" id="GO:0016874">
    <property type="term" value="F:ligase activity"/>
    <property type="evidence" value="ECO:0007669"/>
    <property type="project" value="UniProtKB-KW"/>
</dbReference>
<protein>
    <submittedName>
        <fullName evidence="1">Phenylacetate--CoA ligase family protein</fullName>
    </submittedName>
</protein>
<organism evidence="1 2">
    <name type="scientific">Stenotrophomonas koreensis</name>
    <dbReference type="NCBI Taxonomy" id="266128"/>
    <lineage>
        <taxon>Bacteria</taxon>
        <taxon>Pseudomonadati</taxon>
        <taxon>Pseudomonadota</taxon>
        <taxon>Gammaproteobacteria</taxon>
        <taxon>Lysobacterales</taxon>
        <taxon>Lysobacteraceae</taxon>
        <taxon>Stenotrophomonas</taxon>
    </lineage>
</organism>
<dbReference type="PANTHER" id="PTHR36932:SF1">
    <property type="entry name" value="CAPSULAR POLYSACCHARIDE BIOSYNTHESIS PROTEIN"/>
    <property type="match status" value="1"/>
</dbReference>
<gene>
    <name evidence="1" type="ORF">H4O09_02640</name>
</gene>
<dbReference type="Gene3D" id="3.40.50.12780">
    <property type="entry name" value="N-terminal domain of ligase-like"/>
    <property type="match status" value="1"/>
</dbReference>
<dbReference type="AlphaFoldDB" id="A0A7W3UY21"/>
<keyword evidence="1" id="KW-0436">Ligase</keyword>
<dbReference type="RefSeq" id="WP_182621331.1">
    <property type="nucleotide sequence ID" value="NZ_JACIUV010000001.1"/>
</dbReference>
<accession>A0A7W3UY21</accession>
<comment type="caution">
    <text evidence="1">The sequence shown here is derived from an EMBL/GenBank/DDBJ whole genome shotgun (WGS) entry which is preliminary data.</text>
</comment>
<proteinExistence type="predicted"/>
<dbReference type="Proteomes" id="UP000550609">
    <property type="component" value="Unassembled WGS sequence"/>
</dbReference>
<dbReference type="PANTHER" id="PTHR36932">
    <property type="entry name" value="CAPSULAR POLYSACCHARIDE BIOSYNTHESIS PROTEIN"/>
    <property type="match status" value="1"/>
</dbReference>
<dbReference type="EMBL" id="JACIUV010000001">
    <property type="protein sequence ID" value="MBB1115963.1"/>
    <property type="molecule type" value="Genomic_DNA"/>
</dbReference>
<dbReference type="InterPro" id="IPR042099">
    <property type="entry name" value="ANL_N_sf"/>
</dbReference>
<name>A0A7W3UY21_9GAMM</name>
<evidence type="ECO:0000313" key="2">
    <source>
        <dbReference type="Proteomes" id="UP000550609"/>
    </source>
</evidence>
<dbReference type="SUPFAM" id="SSF56801">
    <property type="entry name" value="Acetyl-CoA synthetase-like"/>
    <property type="match status" value="1"/>
</dbReference>
<sequence length="444" mass="50558">MSNIFFIISNLIFRPLLLADYLAAVRNLKKSTPELLEEQEKILRSVLISHAKNFSRFRPYLESLQSTTNSSIKNTIESLPVITKKDIRNDTEISAPSLLKRLFAKKGKTGGSTGEPLQYWISRRCARGASVMLYRGWGYAGYKLGDKVAVLAGGSLVSHKPSLLDQIKAKINGLRKYSSYGVDDETFFQYATDMKRWGAKYLRGYVSSVFEFARFIERSNVNIEFRAIFTTAEMLTDMQREVIERVFRCPVYNNYGLNDGAITAFECSLHNGFHIDLERGYLEVVDENNKRVWDKPGRILATSLLNRVTPFVRYDTGDIGLMTRESCACGNPYPLLKNLSGRRTDTLKINGKLIGSPVLTVLMSGTGVLRYQFIQENQDELCVRISKGNNYSKKIEDYIKDSLFLHVGEFNLIFDYSENFEGDTAAGKWRVVVNRSMDKLEERN</sequence>
<evidence type="ECO:0000313" key="1">
    <source>
        <dbReference type="EMBL" id="MBB1115963.1"/>
    </source>
</evidence>